<feature type="transmembrane region" description="Helical" evidence="1">
    <location>
        <begin position="7"/>
        <end position="30"/>
    </location>
</feature>
<proteinExistence type="predicted"/>
<dbReference type="Pfam" id="PF07314">
    <property type="entry name" value="Lit"/>
    <property type="match status" value="1"/>
</dbReference>
<dbReference type="RefSeq" id="WP_050741622.1">
    <property type="nucleotide sequence ID" value="NZ_LGYO01000053.1"/>
</dbReference>
<accession>A0A0L6TW89</accession>
<keyword evidence="1" id="KW-1133">Transmembrane helix</keyword>
<evidence type="ECO:0000313" key="3">
    <source>
        <dbReference type="Proteomes" id="UP000036873"/>
    </source>
</evidence>
<dbReference type="InterPro" id="IPR010178">
    <property type="entry name" value="Lit"/>
</dbReference>
<keyword evidence="1" id="KW-0472">Membrane</keyword>
<dbReference type="EMBL" id="LGYO01000053">
    <property type="protein sequence ID" value="KNZ40534.1"/>
    <property type="molecule type" value="Genomic_DNA"/>
</dbReference>
<reference evidence="3" key="1">
    <citation type="submission" date="2015-07" db="EMBL/GenBank/DDBJ databases">
        <title>Draft genome sequence of Acetobacterium bakii DSM 8293, a potential psychrophilic chemical producer through syngas fermentation.</title>
        <authorList>
            <person name="Song Y."/>
            <person name="Hwang S."/>
            <person name="Cho B.-K."/>
        </authorList>
    </citation>
    <scope>NUCLEOTIDE SEQUENCE [LARGE SCALE GENOMIC DNA]</scope>
    <source>
        <strain evidence="3">DSM 8239</strain>
    </source>
</reference>
<dbReference type="Proteomes" id="UP000036873">
    <property type="component" value="Unassembled WGS sequence"/>
</dbReference>
<name>A0A0L6TW89_9FIRM</name>
<feature type="transmembrane region" description="Helical" evidence="1">
    <location>
        <begin position="141"/>
        <end position="161"/>
    </location>
</feature>
<dbReference type="NCBIfam" id="TIGR01906">
    <property type="entry name" value="integ_TIGR01906"/>
    <property type="match status" value="1"/>
</dbReference>
<keyword evidence="1" id="KW-0812">Transmembrane</keyword>
<dbReference type="STRING" id="52689.AKG39_17150"/>
<keyword evidence="3" id="KW-1185">Reference proteome</keyword>
<gene>
    <name evidence="2" type="ORF">AKG39_17150</name>
</gene>
<evidence type="ECO:0000313" key="2">
    <source>
        <dbReference type="EMBL" id="KNZ40534.1"/>
    </source>
</evidence>
<sequence>MNKKTTLLSAIIGILFPIIILISAIEMAAFDKAFFMDQVEKNNVAKNAGIYEPDMELVVDEILNYLQGERADFDIQARITINGVASETAVSIFNEQEIVHMEDVLALLNLALLIRNLALVLFLIAFIGLLKWNRMGLIKGLFWGSTLFLGIIIIIGGFFYLNFDGAFTLFHQLVFSNDLWLMNPKTDRLIWIVPGPFFFNLIIRMVLYALLPLAFTGIGTGLILLKKRMK</sequence>
<dbReference type="AlphaFoldDB" id="A0A0L6TW89"/>
<organism evidence="2 3">
    <name type="scientific">Acetobacterium bakii</name>
    <dbReference type="NCBI Taxonomy" id="52689"/>
    <lineage>
        <taxon>Bacteria</taxon>
        <taxon>Bacillati</taxon>
        <taxon>Bacillota</taxon>
        <taxon>Clostridia</taxon>
        <taxon>Eubacteriales</taxon>
        <taxon>Eubacteriaceae</taxon>
        <taxon>Acetobacterium</taxon>
    </lineage>
</organism>
<comment type="caution">
    <text evidence="2">The sequence shown here is derived from an EMBL/GenBank/DDBJ whole genome shotgun (WGS) entry which is preliminary data.</text>
</comment>
<protein>
    <recommendedName>
        <fullName evidence="4">TIGR01906 family membrane protein</fullName>
    </recommendedName>
</protein>
<feature type="transmembrane region" description="Helical" evidence="1">
    <location>
        <begin position="201"/>
        <end position="225"/>
    </location>
</feature>
<feature type="transmembrane region" description="Helical" evidence="1">
    <location>
        <begin position="104"/>
        <end position="129"/>
    </location>
</feature>
<evidence type="ECO:0008006" key="4">
    <source>
        <dbReference type="Google" id="ProtNLM"/>
    </source>
</evidence>
<evidence type="ECO:0000256" key="1">
    <source>
        <dbReference type="SAM" id="Phobius"/>
    </source>
</evidence>